<dbReference type="EMBL" id="PGVD01000054">
    <property type="protein sequence ID" value="PLR93248.1"/>
    <property type="molecule type" value="Genomic_DNA"/>
</dbReference>
<feature type="transmembrane region" description="Helical" evidence="1">
    <location>
        <begin position="31"/>
        <end position="47"/>
    </location>
</feature>
<proteinExistence type="predicted"/>
<dbReference type="RefSeq" id="WP_101576088.1">
    <property type="nucleotide sequence ID" value="NZ_PGVA01000009.1"/>
</dbReference>
<evidence type="ECO:0000313" key="2">
    <source>
        <dbReference type="EMBL" id="PLR84987.1"/>
    </source>
</evidence>
<reference evidence="2 4" key="1">
    <citation type="submission" date="2017-11" db="EMBL/GenBank/DDBJ databases">
        <title>Comparitive Functional Genomics of Dry Heat Resistant strains isolated from the Viking Spacecraft.</title>
        <authorList>
            <person name="Seuylemezian A."/>
            <person name="Cooper K."/>
            <person name="Vaishampayan P."/>
        </authorList>
    </citation>
    <scope>NUCLEOTIDE SEQUENCE [LARGE SCALE GENOMIC DNA]</scope>
    <source>
        <strain evidence="2 4">M4.6</strain>
    </source>
</reference>
<dbReference type="OrthoDB" id="2697527at2"/>
<organism evidence="2 4">
    <name type="scientific">Bacillus canaveralius</name>
    <dbReference type="NCBI Taxonomy" id="1403243"/>
    <lineage>
        <taxon>Bacteria</taxon>
        <taxon>Bacillati</taxon>
        <taxon>Bacillota</taxon>
        <taxon>Bacilli</taxon>
        <taxon>Bacillales</taxon>
        <taxon>Bacillaceae</taxon>
        <taxon>Bacillus</taxon>
    </lineage>
</organism>
<evidence type="ECO:0000256" key="1">
    <source>
        <dbReference type="SAM" id="Phobius"/>
    </source>
</evidence>
<gene>
    <name evidence="2" type="ORF">CU635_05025</name>
    <name evidence="3" type="ORF">CVD25_17435</name>
</gene>
<evidence type="ECO:0000313" key="3">
    <source>
        <dbReference type="EMBL" id="PLR93248.1"/>
    </source>
</evidence>
<dbReference type="EMBL" id="PGVA01000009">
    <property type="protein sequence ID" value="PLR84987.1"/>
    <property type="molecule type" value="Genomic_DNA"/>
</dbReference>
<protein>
    <submittedName>
        <fullName evidence="2">Uncharacterized protein</fullName>
    </submittedName>
</protein>
<keyword evidence="1" id="KW-0812">Transmembrane</keyword>
<name>A0A2N5GQ34_9BACI</name>
<evidence type="ECO:0000313" key="5">
    <source>
        <dbReference type="Proteomes" id="UP000235114"/>
    </source>
</evidence>
<accession>A0A2N5GQ34</accession>
<dbReference type="Proteomes" id="UP000235114">
    <property type="component" value="Unassembled WGS sequence"/>
</dbReference>
<sequence length="201" mass="22401">MTNFLLALVSLIILMPIIYFLPLGLSHKGKMTVILAAFLLALLGLFLNNAFELWQTALGLASMIGIFAYIGANKLQSLIFKSAAAHDKGKQPFSERVHTREQYKQETNDPGIPALPGTEPLEQRVKEDHDKIADWSSIPAFKEAGASREELEGDHEFLNVREAKLDAIDVSKEIPAVSYMAEMEELLFDKKENDLIKGESQ</sequence>
<comment type="caution">
    <text evidence="2">The sequence shown here is derived from an EMBL/GenBank/DDBJ whole genome shotgun (WGS) entry which is preliminary data.</text>
</comment>
<keyword evidence="5" id="KW-1185">Reference proteome</keyword>
<keyword evidence="1" id="KW-1133">Transmembrane helix</keyword>
<dbReference type="AlphaFoldDB" id="A0A2N5GQ34"/>
<feature type="transmembrane region" description="Helical" evidence="1">
    <location>
        <begin position="6"/>
        <end position="24"/>
    </location>
</feature>
<evidence type="ECO:0000313" key="4">
    <source>
        <dbReference type="Proteomes" id="UP000234951"/>
    </source>
</evidence>
<keyword evidence="1" id="KW-0472">Membrane</keyword>
<dbReference type="Proteomes" id="UP000234951">
    <property type="component" value="Unassembled WGS sequence"/>
</dbReference>
<reference evidence="3 5" key="2">
    <citation type="submission" date="2017-12" db="EMBL/GenBank/DDBJ databases">
        <title>Comparative Functional Genomics of Dry Heat Resistant strains isolated from the Viking Spacecraft.</title>
        <authorList>
            <person name="Seuylemezian A."/>
            <person name="Cooper K."/>
            <person name="Vaishampayan P."/>
        </authorList>
    </citation>
    <scope>NUCLEOTIDE SEQUENCE [LARGE SCALE GENOMIC DNA]</scope>
    <source>
        <strain evidence="3 5">ATCC 29669</strain>
    </source>
</reference>